<evidence type="ECO:0000313" key="9">
    <source>
        <dbReference type="Proteomes" id="UP000182983"/>
    </source>
</evidence>
<keyword evidence="3 6" id="KW-0812">Transmembrane</keyword>
<name>A0A1H6H3K3_MAGFU</name>
<dbReference type="GO" id="GO:0009055">
    <property type="term" value="F:electron transfer activity"/>
    <property type="evidence" value="ECO:0007669"/>
    <property type="project" value="InterPro"/>
</dbReference>
<dbReference type="GO" id="GO:0005886">
    <property type="term" value="C:plasma membrane"/>
    <property type="evidence" value="ECO:0007669"/>
    <property type="project" value="UniProtKB-SubCell"/>
</dbReference>
<keyword evidence="9" id="KW-1185">Reference proteome</keyword>
<dbReference type="Pfam" id="PF01292">
    <property type="entry name" value="Ni_hydr_CYTB"/>
    <property type="match status" value="1"/>
</dbReference>
<evidence type="ECO:0000256" key="6">
    <source>
        <dbReference type="SAM" id="Phobius"/>
    </source>
</evidence>
<dbReference type="InterPro" id="IPR051542">
    <property type="entry name" value="Hydrogenase_cytochrome"/>
</dbReference>
<evidence type="ECO:0000259" key="7">
    <source>
        <dbReference type="Pfam" id="PF01292"/>
    </source>
</evidence>
<dbReference type="InterPro" id="IPR016174">
    <property type="entry name" value="Di-haem_cyt_TM"/>
</dbReference>
<dbReference type="AlphaFoldDB" id="A0A1H6H3K3"/>
<dbReference type="Gene3D" id="1.20.950.20">
    <property type="entry name" value="Transmembrane di-heme cytochromes, Chain C"/>
    <property type="match status" value="1"/>
</dbReference>
<dbReference type="SUPFAM" id="SSF81342">
    <property type="entry name" value="Transmembrane di-heme cytochromes"/>
    <property type="match status" value="1"/>
</dbReference>
<proteinExistence type="predicted"/>
<keyword evidence="5 6" id="KW-0472">Membrane</keyword>
<keyword evidence="4 6" id="KW-1133">Transmembrane helix</keyword>
<dbReference type="GO" id="GO:0022904">
    <property type="term" value="P:respiratory electron transport chain"/>
    <property type="evidence" value="ECO:0007669"/>
    <property type="project" value="InterPro"/>
</dbReference>
<feature type="transmembrane region" description="Helical" evidence="6">
    <location>
        <begin position="212"/>
        <end position="230"/>
    </location>
</feature>
<sequence>MSETVPTAGPTQRVRVWDLPVRLFHWSLAALFAVLWISGYNGQLGLHISAGALILTLLLFRLAWGVTGSPTARFSDFVRGPGTVLAYLRGGKESGVWSGLGHNPLGGWSVSILIGLLLFQAGTGLFSADDIATDGPLAWAVSSATVKSLSSLHRLTGWVLLGLASLHVAAILYYRFGKNEDLITPMIGGDVDLDPATAARAPKEPFASGQKALGLLILAALLVYGGLAIWGR</sequence>
<dbReference type="PANTHER" id="PTHR30485:SF2">
    <property type="entry name" value="BLL0597 PROTEIN"/>
    <property type="match status" value="1"/>
</dbReference>
<dbReference type="PANTHER" id="PTHR30485">
    <property type="entry name" value="NI/FE-HYDROGENASE 1 B-TYPE CYTOCHROME SUBUNIT"/>
    <property type="match status" value="1"/>
</dbReference>
<evidence type="ECO:0000256" key="4">
    <source>
        <dbReference type="ARBA" id="ARBA00022989"/>
    </source>
</evidence>
<organism evidence="8 9">
    <name type="scientific">Magnetospirillum fulvum</name>
    <name type="common">Rhodospirillum fulvum</name>
    <dbReference type="NCBI Taxonomy" id="1082"/>
    <lineage>
        <taxon>Bacteria</taxon>
        <taxon>Pseudomonadati</taxon>
        <taxon>Pseudomonadota</taxon>
        <taxon>Alphaproteobacteria</taxon>
        <taxon>Rhodospirillales</taxon>
        <taxon>Rhodospirillaceae</taxon>
        <taxon>Magnetospirillum</taxon>
    </lineage>
</organism>
<dbReference type="Proteomes" id="UP000182983">
    <property type="component" value="Unassembled WGS sequence"/>
</dbReference>
<keyword evidence="2" id="KW-1003">Cell membrane</keyword>
<feature type="domain" description="Cytochrome b561 bacterial/Ni-hydrogenase" evidence="7">
    <location>
        <begin position="16"/>
        <end position="189"/>
    </location>
</feature>
<evidence type="ECO:0000256" key="1">
    <source>
        <dbReference type="ARBA" id="ARBA00004651"/>
    </source>
</evidence>
<feature type="transmembrane region" description="Helical" evidence="6">
    <location>
        <begin position="21"/>
        <end position="38"/>
    </location>
</feature>
<dbReference type="InterPro" id="IPR011577">
    <property type="entry name" value="Cyt_b561_bac/Ni-Hgenase"/>
</dbReference>
<comment type="subcellular location">
    <subcellularLocation>
        <location evidence="1">Cell membrane</location>
        <topology evidence="1">Multi-pass membrane protein</topology>
    </subcellularLocation>
</comment>
<evidence type="ECO:0000313" key="8">
    <source>
        <dbReference type="EMBL" id="SEH28764.1"/>
    </source>
</evidence>
<gene>
    <name evidence="8" type="ORF">SAMN04244559_00756</name>
</gene>
<feature type="transmembrane region" description="Helical" evidence="6">
    <location>
        <begin position="155"/>
        <end position="176"/>
    </location>
</feature>
<feature type="transmembrane region" description="Helical" evidence="6">
    <location>
        <begin position="44"/>
        <end position="64"/>
    </location>
</feature>
<protein>
    <submittedName>
        <fullName evidence="8">Cytochrome b</fullName>
    </submittedName>
</protein>
<evidence type="ECO:0000256" key="5">
    <source>
        <dbReference type="ARBA" id="ARBA00023136"/>
    </source>
</evidence>
<evidence type="ECO:0000256" key="2">
    <source>
        <dbReference type="ARBA" id="ARBA00022475"/>
    </source>
</evidence>
<dbReference type="EMBL" id="FNWO01000002">
    <property type="protein sequence ID" value="SEH28764.1"/>
    <property type="molecule type" value="Genomic_DNA"/>
</dbReference>
<dbReference type="GO" id="GO:0020037">
    <property type="term" value="F:heme binding"/>
    <property type="evidence" value="ECO:0007669"/>
    <property type="project" value="TreeGrafter"/>
</dbReference>
<evidence type="ECO:0000256" key="3">
    <source>
        <dbReference type="ARBA" id="ARBA00022692"/>
    </source>
</evidence>
<reference evidence="9" key="1">
    <citation type="submission" date="2016-10" db="EMBL/GenBank/DDBJ databases">
        <authorList>
            <person name="Varghese N."/>
            <person name="Submissions S."/>
        </authorList>
    </citation>
    <scope>NUCLEOTIDE SEQUENCE [LARGE SCALE GENOMIC DNA]</scope>
    <source>
        <strain evidence="9">DSM 13234</strain>
    </source>
</reference>
<dbReference type="RefSeq" id="WP_074765660.1">
    <property type="nucleotide sequence ID" value="NZ_FNWO01000002.1"/>
</dbReference>
<dbReference type="OrthoDB" id="196472at2"/>
<accession>A0A1H6H3K3</accession>